<protein>
    <submittedName>
        <fullName evidence="2">NAD(P)/FAD-dependent oxidoreductase</fullName>
    </submittedName>
</protein>
<evidence type="ECO:0000313" key="3">
    <source>
        <dbReference type="Proteomes" id="UP000316371"/>
    </source>
</evidence>
<gene>
    <name evidence="2" type="ORF">FNW21_00955</name>
</gene>
<dbReference type="AlphaFoldDB" id="A0A553ED78"/>
<dbReference type="Pfam" id="PF01494">
    <property type="entry name" value="FAD_binding_3"/>
    <property type="match status" value="1"/>
</dbReference>
<keyword evidence="3" id="KW-1185">Reference proteome</keyword>
<dbReference type="InterPro" id="IPR050407">
    <property type="entry name" value="Geranylgeranyl_reductase"/>
</dbReference>
<dbReference type="Proteomes" id="UP000316371">
    <property type="component" value="Unassembled WGS sequence"/>
</dbReference>
<dbReference type="SUPFAM" id="SSF51905">
    <property type="entry name" value="FAD/NAD(P)-binding domain"/>
    <property type="match status" value="1"/>
</dbReference>
<name>A0A553ED78_9FLAO</name>
<dbReference type="PANTHER" id="PTHR42685">
    <property type="entry name" value="GERANYLGERANYL DIPHOSPHATE REDUCTASE"/>
    <property type="match status" value="1"/>
</dbReference>
<feature type="domain" description="FAD-binding" evidence="1">
    <location>
        <begin position="5"/>
        <end position="307"/>
    </location>
</feature>
<dbReference type="InterPro" id="IPR036188">
    <property type="entry name" value="FAD/NAD-bd_sf"/>
</dbReference>
<dbReference type="RefSeq" id="WP_144254856.1">
    <property type="nucleotide sequence ID" value="NZ_VJZT01000001.1"/>
</dbReference>
<evidence type="ECO:0000313" key="2">
    <source>
        <dbReference type="EMBL" id="TRX42932.1"/>
    </source>
</evidence>
<dbReference type="PRINTS" id="PR00420">
    <property type="entry name" value="RNGMNOXGNASE"/>
</dbReference>
<dbReference type="OrthoDB" id="1142316at2"/>
<dbReference type="EMBL" id="VJZT01000001">
    <property type="protein sequence ID" value="TRX42932.1"/>
    <property type="molecule type" value="Genomic_DNA"/>
</dbReference>
<accession>A0A553ED78</accession>
<organism evidence="2 3">
    <name type="scientific">Flavobacterium restrictum</name>
    <dbReference type="NCBI Taxonomy" id="2594428"/>
    <lineage>
        <taxon>Bacteria</taxon>
        <taxon>Pseudomonadati</taxon>
        <taxon>Bacteroidota</taxon>
        <taxon>Flavobacteriia</taxon>
        <taxon>Flavobacteriales</taxon>
        <taxon>Flavobacteriaceae</taxon>
        <taxon>Flavobacterium</taxon>
    </lineage>
</organism>
<proteinExistence type="predicted"/>
<comment type="caution">
    <text evidence="2">The sequence shown here is derived from an EMBL/GenBank/DDBJ whole genome shotgun (WGS) entry which is preliminary data.</text>
</comment>
<reference evidence="2 3" key="1">
    <citation type="submission" date="2019-07" db="EMBL/GenBank/DDBJ databases">
        <title>Novel species of Flavobacterium.</title>
        <authorList>
            <person name="Liu Q."/>
            <person name="Xin Y.-H."/>
        </authorList>
    </citation>
    <scope>NUCLEOTIDE SEQUENCE [LARGE SCALE GENOMIC DNA]</scope>
    <source>
        <strain evidence="2 3">LB1R34</strain>
    </source>
</reference>
<dbReference type="Gene3D" id="3.50.50.60">
    <property type="entry name" value="FAD/NAD(P)-binding domain"/>
    <property type="match status" value="1"/>
</dbReference>
<evidence type="ECO:0000259" key="1">
    <source>
        <dbReference type="Pfam" id="PF01494"/>
    </source>
</evidence>
<dbReference type="PANTHER" id="PTHR42685:SF22">
    <property type="entry name" value="CONDITIONED MEDIUM FACTOR RECEPTOR 1"/>
    <property type="match status" value="1"/>
</dbReference>
<dbReference type="InterPro" id="IPR002938">
    <property type="entry name" value="FAD-bd"/>
</dbReference>
<sequence length="379" mass="42898">MKNKEILIIGGGLAGLTAAIHLSKIGFQVLVIEKNAFPKHKVCGEYISNEVLPYFNWLGITIETLQPTRITNLQFSTANGTTITSALPLGGFGISRYTLDYFLYQKALENGCQFLQETVENVTFSNTKFKVETTTNQLFEYEIVLGAFGKRSTLDQKLKRSFFQKKSNWLGVKAHYTGNFPDDLVGLHHFEGGYCGVSKVENDILNICYLTDYKTFKPYKNTEDYQKMWICKNPNLKSIFENATLLFEKPLTISQIAFDKKEAVYDHMLLIGDTAGLIHPLCGNGMAMAIHSAKLAAELVAEYNKGTIASRTKLEHKYTQVWNFNFKHRIQSGRWLAQLLQHQKATALALQIIIWFPALLTFIITKTHGKPIVIHPNKD</sequence>
<dbReference type="GO" id="GO:0071949">
    <property type="term" value="F:FAD binding"/>
    <property type="evidence" value="ECO:0007669"/>
    <property type="project" value="InterPro"/>
</dbReference>